<dbReference type="EMBL" id="CP002994">
    <property type="protein sequence ID" value="AEM82363.1"/>
    <property type="molecule type" value="Genomic_DNA"/>
</dbReference>
<protein>
    <submittedName>
        <fullName evidence="1">Transposase</fullName>
    </submittedName>
</protein>
<dbReference type="HOGENOM" id="CLU_020626_2_4_11"/>
<dbReference type="RefSeq" id="WP_014055865.1">
    <property type="nucleotide sequence ID" value="NC_015957.1"/>
</dbReference>
<accession>G2NYR8</accession>
<dbReference type="PANTHER" id="PTHR35004">
    <property type="entry name" value="TRANSPOSASE RV3428C-RELATED"/>
    <property type="match status" value="1"/>
</dbReference>
<dbReference type="Proteomes" id="UP000008703">
    <property type="component" value="Chromosome"/>
</dbReference>
<organism evidence="1 2">
    <name type="scientific">Streptomyces violaceusniger (strain Tu 4113)</name>
    <dbReference type="NCBI Taxonomy" id="653045"/>
    <lineage>
        <taxon>Bacteria</taxon>
        <taxon>Bacillati</taxon>
        <taxon>Actinomycetota</taxon>
        <taxon>Actinomycetes</taxon>
        <taxon>Kitasatosporales</taxon>
        <taxon>Streptomycetaceae</taxon>
        <taxon>Streptomyces</taxon>
        <taxon>Streptomyces violaceusniger group</taxon>
    </lineage>
</organism>
<dbReference type="KEGG" id="svl:Strvi_2647"/>
<dbReference type="AlphaFoldDB" id="G2NYR8"/>
<sequence length="190" mass="21445">MGLSRAELFAAIRRDKRLDPGLSQRALAEKYGVHRRTVRQALLSAVPPPRKKPAPRVAVLDPAKPWIDAMLREDANAPRKQKHTARRIYQCLAQEYDFDLVSYSTVCDYVLARRPQIEAEVLEGRRHLTGMAPQVHLPGEEAEVDFADVWVRLAGQAVKCHLFTLRLSYSGKAVHRPVDRTIGVSYVLAL</sequence>
<dbReference type="PANTHER" id="PTHR35004:SF8">
    <property type="entry name" value="TRANSPOSASE RV3428C-RELATED"/>
    <property type="match status" value="1"/>
</dbReference>
<proteinExistence type="predicted"/>
<evidence type="ECO:0000313" key="2">
    <source>
        <dbReference type="Proteomes" id="UP000008703"/>
    </source>
</evidence>
<evidence type="ECO:0000313" key="1">
    <source>
        <dbReference type="EMBL" id="AEM82363.1"/>
    </source>
</evidence>
<keyword evidence="2" id="KW-1185">Reference proteome</keyword>
<gene>
    <name evidence="1" type="ORF">Strvi_2647</name>
</gene>
<dbReference type="eggNOG" id="COG4584">
    <property type="taxonomic scope" value="Bacteria"/>
</dbReference>
<name>G2NYR8_STRV4</name>
<reference evidence="1" key="1">
    <citation type="submission" date="2011-08" db="EMBL/GenBank/DDBJ databases">
        <title>Complete sequence of chromosome of Streptomyces violaceusniger Tu 4113.</title>
        <authorList>
            <consortium name="US DOE Joint Genome Institute"/>
            <person name="Lucas S."/>
            <person name="Han J."/>
            <person name="Lapidus A."/>
            <person name="Cheng J.-F."/>
            <person name="Goodwin L."/>
            <person name="Pitluck S."/>
            <person name="Peters L."/>
            <person name="Ivanova N."/>
            <person name="Daligault H."/>
            <person name="Detter J.C."/>
            <person name="Han C."/>
            <person name="Tapia R."/>
            <person name="Land M."/>
            <person name="Hauser L."/>
            <person name="Kyrpides N."/>
            <person name="Ivanova N."/>
            <person name="Pagani I."/>
            <person name="Hagen A."/>
            <person name="Katz L."/>
            <person name="Fiedler H.-P."/>
            <person name="Keasling J."/>
            <person name="Fortman J."/>
            <person name="Woyke T."/>
        </authorList>
    </citation>
    <scope>NUCLEOTIDE SEQUENCE [LARGE SCALE GENOMIC DNA]</scope>
    <source>
        <strain evidence="1">Tu 4113</strain>
    </source>
</reference>